<protein>
    <recommendedName>
        <fullName evidence="3">DUF4440 domain-containing protein</fullName>
    </recommendedName>
</protein>
<evidence type="ECO:0000313" key="2">
    <source>
        <dbReference type="Proteomes" id="UP001059209"/>
    </source>
</evidence>
<sequence length="42" mass="4794">MQDMGNYVVLWEKIDDDWKVLWDAPVSSVPMPMPATDSIPSE</sequence>
<proteinExistence type="predicted"/>
<evidence type="ECO:0008006" key="3">
    <source>
        <dbReference type="Google" id="ProtNLM"/>
    </source>
</evidence>
<dbReference type="RefSeq" id="WP_260571996.1">
    <property type="nucleotide sequence ID" value="NZ_CP104205.1"/>
</dbReference>
<accession>A0ABY5Y798</accession>
<reference evidence="1" key="1">
    <citation type="submission" date="2022-09" db="EMBL/GenBank/DDBJ databases">
        <title>Maribacter litopenaei sp. nov., isolated from the intestinal tract of the Pacific White Shrimp, Litopenaeus vannamei.</title>
        <authorList>
            <person name="Kim S.Y."/>
            <person name="Hwang C.Y."/>
        </authorList>
    </citation>
    <scope>NUCLEOTIDE SEQUENCE</scope>
    <source>
        <strain evidence="1">HL-LV01</strain>
    </source>
</reference>
<organism evidence="1 2">
    <name type="scientific">Maribacter litopenaei</name>
    <dbReference type="NCBI Taxonomy" id="2976127"/>
    <lineage>
        <taxon>Bacteria</taxon>
        <taxon>Pseudomonadati</taxon>
        <taxon>Bacteroidota</taxon>
        <taxon>Flavobacteriia</taxon>
        <taxon>Flavobacteriales</taxon>
        <taxon>Flavobacteriaceae</taxon>
        <taxon>Maribacter</taxon>
    </lineage>
</organism>
<gene>
    <name evidence="1" type="ORF">NYZ99_14805</name>
</gene>
<name>A0ABY5Y798_9FLAO</name>
<evidence type="ECO:0000313" key="1">
    <source>
        <dbReference type="EMBL" id="UWX54227.1"/>
    </source>
</evidence>
<dbReference type="Proteomes" id="UP001059209">
    <property type="component" value="Chromosome"/>
</dbReference>
<keyword evidence="2" id="KW-1185">Reference proteome</keyword>
<dbReference type="EMBL" id="CP104205">
    <property type="protein sequence ID" value="UWX54227.1"/>
    <property type="molecule type" value="Genomic_DNA"/>
</dbReference>